<dbReference type="InterPro" id="IPR057291">
    <property type="entry name" value="CHX17_2nd"/>
</dbReference>
<evidence type="ECO:0000256" key="5">
    <source>
        <dbReference type="ARBA" id="ARBA00022958"/>
    </source>
</evidence>
<feature type="transmembrane region" description="Helical" evidence="10">
    <location>
        <begin position="345"/>
        <end position="367"/>
    </location>
</feature>
<comment type="similarity">
    <text evidence="9">Belongs to the monovalent cation:proton antiporter 2 (CPA2) transporter (TC 2.A.37) family. CHX (TC 2.A.37.4) subfamily.</text>
</comment>
<feature type="transmembrane region" description="Helical" evidence="10">
    <location>
        <begin position="60"/>
        <end position="76"/>
    </location>
</feature>
<comment type="subcellular location">
    <subcellularLocation>
        <location evidence="1">Membrane</location>
        <topology evidence="1">Multi-pass membrane protein</topology>
    </subcellularLocation>
</comment>
<keyword evidence="6 10" id="KW-1133">Transmembrane helix</keyword>
<dbReference type="InterPro" id="IPR050794">
    <property type="entry name" value="CPA2_transporter"/>
</dbReference>
<feature type="transmembrane region" description="Helical" evidence="10">
    <location>
        <begin position="406"/>
        <end position="428"/>
    </location>
</feature>
<organism evidence="14 15">
    <name type="scientific">Adiantum capillus-veneris</name>
    <name type="common">Maidenhair fern</name>
    <dbReference type="NCBI Taxonomy" id="13818"/>
    <lineage>
        <taxon>Eukaryota</taxon>
        <taxon>Viridiplantae</taxon>
        <taxon>Streptophyta</taxon>
        <taxon>Embryophyta</taxon>
        <taxon>Tracheophyta</taxon>
        <taxon>Polypodiopsida</taxon>
        <taxon>Polypodiidae</taxon>
        <taxon>Polypodiales</taxon>
        <taxon>Pteridineae</taxon>
        <taxon>Pteridaceae</taxon>
        <taxon>Vittarioideae</taxon>
        <taxon>Adiantum</taxon>
    </lineage>
</organism>
<keyword evidence="5" id="KW-0630">Potassium</keyword>
<feature type="transmembrane region" description="Helical" evidence="10">
    <location>
        <begin position="264"/>
        <end position="294"/>
    </location>
</feature>
<name>A0A9D4V281_ADICA</name>
<dbReference type="GO" id="GO:0015297">
    <property type="term" value="F:antiporter activity"/>
    <property type="evidence" value="ECO:0007669"/>
    <property type="project" value="InterPro"/>
</dbReference>
<proteinExistence type="inferred from homology"/>
<dbReference type="GO" id="GO:0006813">
    <property type="term" value="P:potassium ion transport"/>
    <property type="evidence" value="ECO:0007669"/>
    <property type="project" value="UniProtKB-KW"/>
</dbReference>
<accession>A0A9D4V281</accession>
<keyword evidence="8 10" id="KW-0472">Membrane</keyword>
<dbReference type="PANTHER" id="PTHR32468:SF0">
    <property type="entry name" value="K(+)_H(+) ANTIPORTER 1"/>
    <property type="match status" value="1"/>
</dbReference>
<feature type="domain" description="Cation/H(+) antiporter C-terminal" evidence="13">
    <location>
        <begin position="620"/>
        <end position="779"/>
    </location>
</feature>
<dbReference type="InterPro" id="IPR057290">
    <property type="entry name" value="CHX17_C"/>
</dbReference>
<feature type="domain" description="Cation/H+ exchanger transmembrane" evidence="11">
    <location>
        <begin position="45"/>
        <end position="422"/>
    </location>
</feature>
<evidence type="ECO:0000256" key="1">
    <source>
        <dbReference type="ARBA" id="ARBA00004141"/>
    </source>
</evidence>
<comment type="caution">
    <text evidence="14">The sequence shown here is derived from an EMBL/GenBank/DDBJ whole genome shotgun (WGS) entry which is preliminary data.</text>
</comment>
<dbReference type="GO" id="GO:1902600">
    <property type="term" value="P:proton transmembrane transport"/>
    <property type="evidence" value="ECO:0007669"/>
    <property type="project" value="InterPro"/>
</dbReference>
<keyword evidence="2" id="KW-0813">Transport</keyword>
<feature type="transmembrane region" description="Helical" evidence="10">
    <location>
        <begin position="125"/>
        <end position="147"/>
    </location>
</feature>
<evidence type="ECO:0000313" key="15">
    <source>
        <dbReference type="Proteomes" id="UP000886520"/>
    </source>
</evidence>
<keyword evidence="4 10" id="KW-0812">Transmembrane</keyword>
<feature type="transmembrane region" description="Helical" evidence="10">
    <location>
        <begin position="373"/>
        <end position="394"/>
    </location>
</feature>
<evidence type="ECO:0000259" key="12">
    <source>
        <dbReference type="Pfam" id="PF23256"/>
    </source>
</evidence>
<dbReference type="Gene3D" id="1.20.1530.20">
    <property type="match status" value="1"/>
</dbReference>
<reference evidence="14" key="1">
    <citation type="submission" date="2021-01" db="EMBL/GenBank/DDBJ databases">
        <title>Adiantum capillus-veneris genome.</title>
        <authorList>
            <person name="Fang Y."/>
            <person name="Liao Q."/>
        </authorList>
    </citation>
    <scope>NUCLEOTIDE SEQUENCE</scope>
    <source>
        <strain evidence="14">H3</strain>
        <tissue evidence="14">Leaf</tissue>
    </source>
</reference>
<keyword evidence="15" id="KW-1185">Reference proteome</keyword>
<dbReference type="Pfam" id="PF00999">
    <property type="entry name" value="Na_H_Exchanger"/>
    <property type="match status" value="1"/>
</dbReference>
<evidence type="ECO:0000313" key="14">
    <source>
        <dbReference type="EMBL" id="KAI5077652.1"/>
    </source>
</evidence>
<feature type="transmembrane region" description="Helical" evidence="10">
    <location>
        <begin position="96"/>
        <end position="113"/>
    </location>
</feature>
<evidence type="ECO:0000256" key="10">
    <source>
        <dbReference type="SAM" id="Phobius"/>
    </source>
</evidence>
<protein>
    <recommendedName>
        <fullName evidence="16">Cation/H+ exchanger domain-containing protein</fullName>
    </recommendedName>
</protein>
<dbReference type="OrthoDB" id="2687058at2759"/>
<dbReference type="PANTHER" id="PTHR32468">
    <property type="entry name" value="CATION/H + ANTIPORTER"/>
    <property type="match status" value="1"/>
</dbReference>
<feature type="transmembrane region" description="Helical" evidence="10">
    <location>
        <begin position="314"/>
        <end position="333"/>
    </location>
</feature>
<keyword evidence="3" id="KW-0633">Potassium transport</keyword>
<evidence type="ECO:0000256" key="8">
    <source>
        <dbReference type="ARBA" id="ARBA00023136"/>
    </source>
</evidence>
<dbReference type="Pfam" id="PF23259">
    <property type="entry name" value="CHX17_C"/>
    <property type="match status" value="1"/>
</dbReference>
<dbReference type="Pfam" id="PF23256">
    <property type="entry name" value="CHX17_2nd"/>
    <property type="match status" value="1"/>
</dbReference>
<evidence type="ECO:0000256" key="6">
    <source>
        <dbReference type="ARBA" id="ARBA00022989"/>
    </source>
</evidence>
<sequence>MQSDGATECHPLPEVVSNGVLQGDIPTHFALPLLIIQITLVVVLTRTLAILFKPLHQPRVLAEVIGGVLLGPTALGRNKAFLHTIFPKESLTILDTVSSVGLLFYMFLVGLELDLKEIRRSSKAAFIMAFSGIALPFIAGIGVSTIIHRSFSQQANFAAFVTLMGVPMAITAFPVLARILAERKLFKTELGKVVLPAAAMNDVCAWILLAVGVALNGRSKSPAIPAYVLVCAIGYVIFLLFIVRRGLEWIARRGSEEDGAKEIFVCLAMMGVLVAGFMTDAIGIHPLFGAFAYGIMVPKEGKFAQLLVEKIEDFVTVLMLPLFFASSGLKTNLATINSARSFGFLALLVVTACFCKISATVIAAMSLKIDLRTAFAFGFLMNTKGLVELIVLNIGRDLGVFDDQTFALLVLMCLILLFITTPAVMALYKPARRQSPYVNRNMEGSNKTKKNQLRFLTCIQSTRSILGLLNLVEACRSTKKSSLKLFVMHLTELSGRMSAIMSMSRAAQSKASLLEDHNLIAMEVYARFTKTPLKLLHAISQLEDMHEDVCNMAVEKRATIVILPMNFLQREDGGIEYINPGLKRVNQRVLQCAPCSVGIYVERGLWGSTELSETASDHKVAMLFFGGPDDREALAFALRIAEHPNVRLFVMRFLYGQEGECIVDYMREHDKQCAVDEKRLDEESLALIKECKGSLKICDATYEELVYHDSPVNAAENVATSKDFSLLLIGRRSHKIFSPIEKGPMEKVSENSELGMVGDALVHGMGDLQASILVIQQYTPSFS</sequence>
<evidence type="ECO:0008006" key="16">
    <source>
        <dbReference type="Google" id="ProtNLM"/>
    </source>
</evidence>
<dbReference type="Gene3D" id="3.40.50.12370">
    <property type="match status" value="1"/>
</dbReference>
<feature type="transmembrane region" description="Helical" evidence="10">
    <location>
        <begin position="159"/>
        <end position="181"/>
    </location>
</feature>
<keyword evidence="7" id="KW-0406">Ion transport</keyword>
<dbReference type="InterPro" id="IPR006153">
    <property type="entry name" value="Cation/H_exchanger_TM"/>
</dbReference>
<gene>
    <name evidence="14" type="ORF">GOP47_0007476</name>
</gene>
<feature type="domain" description="Cation/H(+) antiporter central" evidence="12">
    <location>
        <begin position="483"/>
        <end position="612"/>
    </location>
</feature>
<evidence type="ECO:0000259" key="11">
    <source>
        <dbReference type="Pfam" id="PF00999"/>
    </source>
</evidence>
<evidence type="ECO:0000256" key="4">
    <source>
        <dbReference type="ARBA" id="ARBA00022692"/>
    </source>
</evidence>
<feature type="transmembrane region" description="Helical" evidence="10">
    <location>
        <begin position="29"/>
        <end position="48"/>
    </location>
</feature>
<dbReference type="Proteomes" id="UP000886520">
    <property type="component" value="Chromosome 7"/>
</dbReference>
<dbReference type="EMBL" id="JABFUD020000007">
    <property type="protein sequence ID" value="KAI5077652.1"/>
    <property type="molecule type" value="Genomic_DNA"/>
</dbReference>
<evidence type="ECO:0000256" key="7">
    <source>
        <dbReference type="ARBA" id="ARBA00023065"/>
    </source>
</evidence>
<feature type="transmembrane region" description="Helical" evidence="10">
    <location>
        <begin position="223"/>
        <end position="243"/>
    </location>
</feature>
<dbReference type="AlphaFoldDB" id="A0A9D4V281"/>
<evidence type="ECO:0000256" key="9">
    <source>
        <dbReference type="ARBA" id="ARBA00038341"/>
    </source>
</evidence>
<dbReference type="InterPro" id="IPR038770">
    <property type="entry name" value="Na+/solute_symporter_sf"/>
</dbReference>
<evidence type="ECO:0000256" key="3">
    <source>
        <dbReference type="ARBA" id="ARBA00022538"/>
    </source>
</evidence>
<evidence type="ECO:0000259" key="13">
    <source>
        <dbReference type="Pfam" id="PF23259"/>
    </source>
</evidence>
<dbReference type="GO" id="GO:0016020">
    <property type="term" value="C:membrane"/>
    <property type="evidence" value="ECO:0007669"/>
    <property type="project" value="UniProtKB-SubCell"/>
</dbReference>
<feature type="transmembrane region" description="Helical" evidence="10">
    <location>
        <begin position="193"/>
        <end position="217"/>
    </location>
</feature>
<dbReference type="SUPFAM" id="SSF52402">
    <property type="entry name" value="Adenine nucleotide alpha hydrolases-like"/>
    <property type="match status" value="1"/>
</dbReference>
<evidence type="ECO:0000256" key="2">
    <source>
        <dbReference type="ARBA" id="ARBA00022448"/>
    </source>
</evidence>